<dbReference type="GO" id="GO:0003676">
    <property type="term" value="F:nucleic acid binding"/>
    <property type="evidence" value="ECO:0007669"/>
    <property type="project" value="InterPro"/>
</dbReference>
<keyword evidence="6" id="KW-1185">Reference proteome</keyword>
<accession>A0A0A0YST8</accession>
<evidence type="ECO:0000256" key="3">
    <source>
        <dbReference type="ARBA" id="ARBA00022840"/>
    </source>
</evidence>
<dbReference type="SUPFAM" id="SSF52540">
    <property type="entry name" value="P-loop containing nucleoside triphosphate hydrolases"/>
    <property type="match status" value="1"/>
</dbReference>
<dbReference type="InterPro" id="IPR045028">
    <property type="entry name" value="DinG/Rad3-like"/>
</dbReference>
<dbReference type="RefSeq" id="YP_009147589.1">
    <property type="nucleotide sequence ID" value="NC_027340.1"/>
</dbReference>
<dbReference type="PANTHER" id="PTHR11472:SF34">
    <property type="entry name" value="REGULATOR OF TELOMERE ELONGATION HELICASE 1"/>
    <property type="match status" value="1"/>
</dbReference>
<evidence type="ECO:0000313" key="6">
    <source>
        <dbReference type="Proteomes" id="UP000030322"/>
    </source>
</evidence>
<name>A0A0A0YST8_9CAUD</name>
<dbReference type="OrthoDB" id="1258at10239"/>
<feature type="domain" description="Helicase ATP-binding" evidence="4">
    <location>
        <begin position="24"/>
        <end position="320"/>
    </location>
</feature>
<dbReference type="EMBL" id="KP037007">
    <property type="protein sequence ID" value="AIX13085.1"/>
    <property type="molecule type" value="Genomic_DNA"/>
</dbReference>
<protein>
    <submittedName>
        <fullName evidence="5">DNA helicase</fullName>
    </submittedName>
</protein>
<dbReference type="GO" id="GO:0016818">
    <property type="term" value="F:hydrolase activity, acting on acid anhydrides, in phosphorus-containing anhydrides"/>
    <property type="evidence" value="ECO:0007669"/>
    <property type="project" value="InterPro"/>
</dbReference>
<dbReference type="GO" id="GO:0006139">
    <property type="term" value="P:nucleobase-containing compound metabolic process"/>
    <property type="evidence" value="ECO:0007669"/>
    <property type="project" value="InterPro"/>
</dbReference>
<gene>
    <name evidence="5" type="ORF">NW77_077</name>
</gene>
<dbReference type="PANTHER" id="PTHR11472">
    <property type="entry name" value="DNA REPAIR DEAD HELICASE RAD3/XP-D SUBFAMILY MEMBER"/>
    <property type="match status" value="1"/>
</dbReference>
<evidence type="ECO:0000256" key="1">
    <source>
        <dbReference type="ARBA" id="ARBA00022741"/>
    </source>
</evidence>
<keyword evidence="3" id="KW-0067">ATP-binding</keyword>
<dbReference type="SMART" id="SM00491">
    <property type="entry name" value="HELICc2"/>
    <property type="match status" value="1"/>
</dbReference>
<evidence type="ECO:0000313" key="5">
    <source>
        <dbReference type="EMBL" id="AIX13085.1"/>
    </source>
</evidence>
<dbReference type="KEGG" id="vg:24623204"/>
<dbReference type="GO" id="GO:0005524">
    <property type="term" value="F:ATP binding"/>
    <property type="evidence" value="ECO:0007669"/>
    <property type="project" value="UniProtKB-KW"/>
</dbReference>
<dbReference type="Gene3D" id="3.40.50.300">
    <property type="entry name" value="P-loop containing nucleotide triphosphate hydrolases"/>
    <property type="match status" value="2"/>
</dbReference>
<dbReference type="Proteomes" id="UP000030322">
    <property type="component" value="Segment"/>
</dbReference>
<dbReference type="InterPro" id="IPR006555">
    <property type="entry name" value="ATP-dep_Helicase_C"/>
</dbReference>
<dbReference type="GO" id="GO:0003678">
    <property type="term" value="F:DNA helicase activity"/>
    <property type="evidence" value="ECO:0007669"/>
    <property type="project" value="TreeGrafter"/>
</dbReference>
<dbReference type="PROSITE" id="PS51193">
    <property type="entry name" value="HELICASE_ATP_BIND_2"/>
    <property type="match status" value="1"/>
</dbReference>
<dbReference type="GeneID" id="24623204"/>
<evidence type="ECO:0000256" key="2">
    <source>
        <dbReference type="ARBA" id="ARBA00022801"/>
    </source>
</evidence>
<evidence type="ECO:0000259" key="4">
    <source>
        <dbReference type="PROSITE" id="PS51193"/>
    </source>
</evidence>
<sequence>MFLQTKKALSTIREPVPLATIESLARHYFPYPTFNAGQLEAIVEGVDALVNKKMKHIIIEAPTGVGKSHIGLTIHQVIRSLVIANDPMGQWRTSISTPTKGLQDQYAKEDHVKLAILKGKKNYRCHVHSDIYYNSVQCRIQCRDGNCSPKRCPYVQARNHWTKMSDLRCTNSAMLVEMCSSLCMEPENRSDFIILDECHKMPQALLDHTIMEYDLKTLAGLKGIPNGDEMVKLMTTVIQMTKDYELGKLYRLPEELVNIFDDMHTVVEGTVEILDEMITSDALTDVQVMRLGDIIDILHNLSDYCSIMADTDAHTFIVHEKGDGQILFKAVLAADVSEFGVLRKADYFLHMSATICGIDSYARDMGIKKGEYQAITVGNPIPVENRKINYIPVMKMNNNMGDYEMKQFVKSVDEIIDFEGDVNGIIHTVSYDRAEAIQKFSKHRQKIVVPRTRDALLGYQNDAAKQGRKVIIASPAMEEGYDFKGDISRFQIIIKVPYAYLGDPLIAHVNQVDPSAYFREAVLRIVQMCGRSVRGVDDWANTYILDRSFENLLSRNPEFFPAWFTEAIFES</sequence>
<keyword evidence="1" id="KW-0547">Nucleotide-binding</keyword>
<organism evidence="5 6">
    <name type="scientific">Erwinia phage phiEa2809</name>
    <dbReference type="NCBI Taxonomy" id="1564096"/>
    <lineage>
        <taxon>Viruses</taxon>
        <taxon>Duplodnaviria</taxon>
        <taxon>Heunggongvirae</taxon>
        <taxon>Uroviricota</taxon>
        <taxon>Caudoviricetes</taxon>
        <taxon>Pantevenvirales</taxon>
        <taxon>Ackermannviridae</taxon>
        <taxon>Nezavisimistyvirus</taxon>
        <taxon>Nezavisimistyvirus Ea2809</taxon>
    </lineage>
</organism>
<keyword evidence="2" id="KW-0378">Hydrolase</keyword>
<proteinExistence type="predicted"/>
<keyword evidence="5" id="KW-0347">Helicase</keyword>
<dbReference type="InterPro" id="IPR014013">
    <property type="entry name" value="Helic_SF1/SF2_ATP-bd_DinG/Rad3"/>
</dbReference>
<reference evidence="5 6" key="1">
    <citation type="submission" date="2014-10" db="EMBL/GenBank/DDBJ databases">
        <title>Characterization of a new ViI-like Erwinia amylovora bacteriophage.</title>
        <authorList>
            <person name="Lagonenko A.L."/>
            <person name="Valentovich L.N."/>
        </authorList>
    </citation>
    <scope>NUCLEOTIDE SEQUENCE [LARGE SCALE GENOMIC DNA]</scope>
</reference>
<dbReference type="InterPro" id="IPR027417">
    <property type="entry name" value="P-loop_NTPase"/>
</dbReference>
<dbReference type="Pfam" id="PF13307">
    <property type="entry name" value="Helicase_C_2"/>
    <property type="match status" value="1"/>
</dbReference>